<dbReference type="EMBL" id="LSRS01000001">
    <property type="protein sequence ID" value="KAF1086386.1"/>
    <property type="molecule type" value="Genomic_DNA"/>
</dbReference>
<keyword evidence="2" id="KW-1185">Reference proteome</keyword>
<name>A0A9D2WSZ8_9FIRM</name>
<organism evidence="1 2">
    <name type="scientific">Sporotomaculum syntrophicum</name>
    <dbReference type="NCBI Taxonomy" id="182264"/>
    <lineage>
        <taxon>Bacteria</taxon>
        <taxon>Bacillati</taxon>
        <taxon>Bacillota</taxon>
        <taxon>Clostridia</taxon>
        <taxon>Eubacteriales</taxon>
        <taxon>Desulfallaceae</taxon>
        <taxon>Sporotomaculum</taxon>
    </lineage>
</organism>
<reference evidence="1" key="1">
    <citation type="submission" date="2016-02" db="EMBL/GenBank/DDBJ databases">
        <title>Draft Genome Sequence of Sporotomaculum syntrophicum Strain FB, a Syntrophic Benzoate Degrader.</title>
        <authorList>
            <person name="Nobu M.K."/>
            <person name="Narihiro T."/>
            <person name="Qiu Y.-L."/>
            <person name="Ohashi A."/>
            <person name="Liu W.-T."/>
            <person name="Yuji S."/>
        </authorList>
    </citation>
    <scope>NUCLEOTIDE SEQUENCE</scope>
    <source>
        <strain evidence="1">FB</strain>
    </source>
</reference>
<evidence type="ECO:0000313" key="2">
    <source>
        <dbReference type="Proteomes" id="UP000798488"/>
    </source>
</evidence>
<accession>A0A9D2WSZ8</accession>
<dbReference type="AlphaFoldDB" id="A0A9D2WSZ8"/>
<comment type="caution">
    <text evidence="1">The sequence shown here is derived from an EMBL/GenBank/DDBJ whole genome shotgun (WGS) entry which is preliminary data.</text>
</comment>
<dbReference type="Proteomes" id="UP000798488">
    <property type="component" value="Unassembled WGS sequence"/>
</dbReference>
<proteinExistence type="predicted"/>
<sequence>MSAVQKYEQTKFPILMKRACFAVAKPELIMNEIMREIKSVPANRLGEILEFVKVLSRAPVELSLEELEELKKARQEIAEGKFITLEDLEREL</sequence>
<protein>
    <submittedName>
        <fullName evidence="1">Uncharacterized protein</fullName>
    </submittedName>
</protein>
<gene>
    <name evidence="1" type="ORF">SPSYN_00104</name>
</gene>
<evidence type="ECO:0000313" key="1">
    <source>
        <dbReference type="EMBL" id="KAF1086386.1"/>
    </source>
</evidence>